<sequence>METSLLNLQNLFDHLMHQVEILNEGIEYQFIHLTKNFEEFRGKSARKWIMSWPDTKIF</sequence>
<dbReference type="Ensembl" id="ENSACAT00000038103.1">
    <property type="protein sequence ID" value="ENSACAP00000029192.1"/>
    <property type="gene ID" value="ENSACAG00000045531.1"/>
</dbReference>
<dbReference type="AlphaFoldDB" id="A0A803T1V2"/>
<reference evidence="1 2" key="1">
    <citation type="submission" date="2009-12" db="EMBL/GenBank/DDBJ databases">
        <title>The Genome Sequence of Anolis carolinensis (Green Anole Lizard).</title>
        <authorList>
            <consortium name="The Genome Sequencing Platform"/>
            <person name="Di Palma F."/>
            <person name="Alfoldi J."/>
            <person name="Heiman D."/>
            <person name="Young S."/>
            <person name="Grabherr M."/>
            <person name="Johnson J."/>
            <person name="Lander E.S."/>
            <person name="Lindblad-Toh K."/>
        </authorList>
    </citation>
    <scope>NUCLEOTIDE SEQUENCE [LARGE SCALE GENOMIC DNA]</scope>
    <source>
        <strain evidence="1 2">JBL SC #1</strain>
    </source>
</reference>
<protein>
    <submittedName>
        <fullName evidence="1">Uncharacterized protein</fullName>
    </submittedName>
</protein>
<organism evidence="1 2">
    <name type="scientific">Anolis carolinensis</name>
    <name type="common">Green anole</name>
    <name type="synonym">American chameleon</name>
    <dbReference type="NCBI Taxonomy" id="28377"/>
    <lineage>
        <taxon>Eukaryota</taxon>
        <taxon>Metazoa</taxon>
        <taxon>Chordata</taxon>
        <taxon>Craniata</taxon>
        <taxon>Vertebrata</taxon>
        <taxon>Euteleostomi</taxon>
        <taxon>Lepidosauria</taxon>
        <taxon>Squamata</taxon>
        <taxon>Bifurcata</taxon>
        <taxon>Unidentata</taxon>
        <taxon>Episquamata</taxon>
        <taxon>Toxicofera</taxon>
        <taxon>Iguania</taxon>
        <taxon>Dactyloidae</taxon>
        <taxon>Anolis</taxon>
    </lineage>
</organism>
<evidence type="ECO:0000313" key="1">
    <source>
        <dbReference type="Ensembl" id="ENSACAP00000029192.1"/>
    </source>
</evidence>
<reference evidence="1" key="3">
    <citation type="submission" date="2025-09" db="UniProtKB">
        <authorList>
            <consortium name="Ensembl"/>
        </authorList>
    </citation>
    <scope>IDENTIFICATION</scope>
</reference>
<name>A0A803T1V2_ANOCA</name>
<proteinExistence type="predicted"/>
<dbReference type="Proteomes" id="UP000001646">
    <property type="component" value="Chromosome 4"/>
</dbReference>
<accession>A0A803T1V2</accession>
<dbReference type="InParanoid" id="A0A803T1V2"/>
<keyword evidence="2" id="KW-1185">Reference proteome</keyword>
<reference evidence="1" key="2">
    <citation type="submission" date="2025-08" db="UniProtKB">
        <authorList>
            <consortium name="Ensembl"/>
        </authorList>
    </citation>
    <scope>IDENTIFICATION</scope>
</reference>
<evidence type="ECO:0000313" key="2">
    <source>
        <dbReference type="Proteomes" id="UP000001646"/>
    </source>
</evidence>